<evidence type="ECO:0000313" key="3">
    <source>
        <dbReference type="Proteomes" id="UP001596312"/>
    </source>
</evidence>
<dbReference type="InterPro" id="IPR002539">
    <property type="entry name" value="MaoC-like_dom"/>
</dbReference>
<dbReference type="EMBL" id="JBHSXQ010000002">
    <property type="protein sequence ID" value="MFC6904643.1"/>
    <property type="molecule type" value="Genomic_DNA"/>
</dbReference>
<dbReference type="SUPFAM" id="SSF54637">
    <property type="entry name" value="Thioesterase/thiol ester dehydrase-isomerase"/>
    <property type="match status" value="1"/>
</dbReference>
<evidence type="ECO:0000259" key="1">
    <source>
        <dbReference type="Pfam" id="PF01575"/>
    </source>
</evidence>
<feature type="domain" description="MaoC-like" evidence="1">
    <location>
        <begin position="9"/>
        <end position="126"/>
    </location>
</feature>
<dbReference type="PANTHER" id="PTHR43664">
    <property type="entry name" value="MONOAMINE OXIDASE-RELATED"/>
    <property type="match status" value="1"/>
</dbReference>
<reference evidence="2 3" key="1">
    <citation type="journal article" date="2019" name="Int. J. Syst. Evol. Microbiol.">
        <title>The Global Catalogue of Microorganisms (GCM) 10K type strain sequencing project: providing services to taxonomists for standard genome sequencing and annotation.</title>
        <authorList>
            <consortium name="The Broad Institute Genomics Platform"/>
            <consortium name="The Broad Institute Genome Sequencing Center for Infectious Disease"/>
            <person name="Wu L."/>
            <person name="Ma J."/>
        </authorList>
    </citation>
    <scope>NUCLEOTIDE SEQUENCE [LARGE SCALE GENOMIC DNA]</scope>
    <source>
        <strain evidence="2 3">CGMCC 1.3240</strain>
    </source>
</reference>
<dbReference type="InterPro" id="IPR052342">
    <property type="entry name" value="MCH/BMMD"/>
</dbReference>
<name>A0ABD5UZL4_9EURY</name>
<organism evidence="2 3">
    <name type="scientific">Halalkalicoccus tibetensis</name>
    <dbReference type="NCBI Taxonomy" id="175632"/>
    <lineage>
        <taxon>Archaea</taxon>
        <taxon>Methanobacteriati</taxon>
        <taxon>Methanobacteriota</taxon>
        <taxon>Stenosarchaea group</taxon>
        <taxon>Halobacteria</taxon>
        <taxon>Halobacteriales</taxon>
        <taxon>Halococcaceae</taxon>
        <taxon>Halalkalicoccus</taxon>
    </lineage>
</organism>
<dbReference type="PANTHER" id="PTHR43664:SF1">
    <property type="entry name" value="BETA-METHYLMALYL-COA DEHYDRATASE"/>
    <property type="match status" value="1"/>
</dbReference>
<dbReference type="InterPro" id="IPR029069">
    <property type="entry name" value="HotDog_dom_sf"/>
</dbReference>
<accession>A0ABD5UZL4</accession>
<keyword evidence="3" id="KW-1185">Reference proteome</keyword>
<proteinExistence type="predicted"/>
<dbReference type="Gene3D" id="3.10.129.10">
    <property type="entry name" value="Hotdog Thioesterase"/>
    <property type="match status" value="1"/>
</dbReference>
<gene>
    <name evidence="2" type="ORF">ACFQGH_05455</name>
</gene>
<dbReference type="RefSeq" id="WP_340603157.1">
    <property type="nucleotide sequence ID" value="NZ_JBBMXV010000002.1"/>
</dbReference>
<protein>
    <submittedName>
        <fullName evidence="2">MaoC/PaaZ C-terminal domain-containing protein</fullName>
    </submittedName>
</protein>
<evidence type="ECO:0000313" key="2">
    <source>
        <dbReference type="EMBL" id="MFC6904643.1"/>
    </source>
</evidence>
<sequence length="144" mass="15484">MTRFEEIEVGATLETAGRTVTGADVANFAGVSGDFNDLHTDAERMAESGFGGRIAHGALVFSISTGLLWQARRRPSHVVAFYGIDCLRFVAPVFLGDTVSATSEVVGKEPREYPTANGVVRREVTVSNQAGETVLSYEMLTLVE</sequence>
<comment type="caution">
    <text evidence="2">The sequence shown here is derived from an EMBL/GenBank/DDBJ whole genome shotgun (WGS) entry which is preliminary data.</text>
</comment>
<dbReference type="Pfam" id="PF01575">
    <property type="entry name" value="MaoC_dehydratas"/>
    <property type="match status" value="1"/>
</dbReference>
<dbReference type="AlphaFoldDB" id="A0ABD5UZL4"/>
<dbReference type="Proteomes" id="UP001596312">
    <property type="component" value="Unassembled WGS sequence"/>
</dbReference>